<dbReference type="AlphaFoldDB" id="A0A5J4PZC1"/>
<dbReference type="Gene3D" id="1.10.10.60">
    <property type="entry name" value="Homeodomain-like"/>
    <property type="match status" value="2"/>
</dbReference>
<evidence type="ECO:0000313" key="5">
    <source>
        <dbReference type="EMBL" id="KAA6313663.1"/>
    </source>
</evidence>
<dbReference type="PROSITE" id="PS01124">
    <property type="entry name" value="HTH_ARAC_FAMILY_2"/>
    <property type="match status" value="1"/>
</dbReference>
<dbReference type="PRINTS" id="PR00032">
    <property type="entry name" value="HTHARAC"/>
</dbReference>
<dbReference type="GO" id="GO:0003700">
    <property type="term" value="F:DNA-binding transcription factor activity"/>
    <property type="evidence" value="ECO:0007669"/>
    <property type="project" value="InterPro"/>
</dbReference>
<proteinExistence type="predicted"/>
<reference evidence="5" key="1">
    <citation type="submission" date="2019-03" db="EMBL/GenBank/DDBJ databases">
        <title>Single cell metagenomics reveals metabolic interactions within the superorganism composed of flagellate Streblomastix strix and complex community of Bacteroidetes bacteria on its surface.</title>
        <authorList>
            <person name="Treitli S.C."/>
            <person name="Kolisko M."/>
            <person name="Husnik F."/>
            <person name="Keeling P."/>
            <person name="Hampl V."/>
        </authorList>
    </citation>
    <scope>NUCLEOTIDE SEQUENCE</scope>
    <source>
        <strain evidence="5">STM</strain>
    </source>
</reference>
<dbReference type="GO" id="GO:0043565">
    <property type="term" value="F:sequence-specific DNA binding"/>
    <property type="evidence" value="ECO:0007669"/>
    <property type="project" value="InterPro"/>
</dbReference>
<evidence type="ECO:0000256" key="2">
    <source>
        <dbReference type="ARBA" id="ARBA00023125"/>
    </source>
</evidence>
<gene>
    <name evidence="5" type="ORF">EZS27_035600</name>
</gene>
<dbReference type="InterPro" id="IPR020449">
    <property type="entry name" value="Tscrpt_reg_AraC-type_HTH"/>
</dbReference>
<dbReference type="Pfam" id="PF12833">
    <property type="entry name" value="HTH_18"/>
    <property type="match status" value="1"/>
</dbReference>
<evidence type="ECO:0000256" key="3">
    <source>
        <dbReference type="ARBA" id="ARBA00023163"/>
    </source>
</evidence>
<dbReference type="SUPFAM" id="SSF46689">
    <property type="entry name" value="Homeodomain-like"/>
    <property type="match status" value="2"/>
</dbReference>
<name>A0A5J4PZC1_9ZZZZ</name>
<organism evidence="5">
    <name type="scientific">termite gut metagenome</name>
    <dbReference type="NCBI Taxonomy" id="433724"/>
    <lineage>
        <taxon>unclassified sequences</taxon>
        <taxon>metagenomes</taxon>
        <taxon>organismal metagenomes</taxon>
    </lineage>
</organism>
<protein>
    <submittedName>
        <fullName evidence="5">HTH-type transcriptional activator Btr</fullName>
    </submittedName>
</protein>
<dbReference type="SMART" id="SM00342">
    <property type="entry name" value="HTH_ARAC"/>
    <property type="match status" value="1"/>
</dbReference>
<evidence type="ECO:0000256" key="1">
    <source>
        <dbReference type="ARBA" id="ARBA00023015"/>
    </source>
</evidence>
<sequence length="103" mass="12272">EYINEHYKEEIRLNVLAGMVGMTPVSFSRFFKVRTGKNLSEYIIDIRLGFSTRLLIDSTMSISEICYECGFNNLSYFNRVFKRKKLCSPREFRENYHKKKVLI</sequence>
<accession>A0A5J4PZC1</accession>
<dbReference type="EMBL" id="SNRY01005968">
    <property type="protein sequence ID" value="KAA6313663.1"/>
    <property type="molecule type" value="Genomic_DNA"/>
</dbReference>
<keyword evidence="3" id="KW-0804">Transcription</keyword>
<dbReference type="PANTHER" id="PTHR43280:SF27">
    <property type="entry name" value="TRANSCRIPTIONAL REGULATOR MTLR"/>
    <property type="match status" value="1"/>
</dbReference>
<feature type="non-terminal residue" evidence="5">
    <location>
        <position position="1"/>
    </location>
</feature>
<feature type="domain" description="HTH araC/xylS-type" evidence="4">
    <location>
        <begin position="1"/>
        <end position="95"/>
    </location>
</feature>
<dbReference type="PANTHER" id="PTHR43280">
    <property type="entry name" value="ARAC-FAMILY TRANSCRIPTIONAL REGULATOR"/>
    <property type="match status" value="1"/>
</dbReference>
<keyword evidence="1" id="KW-0805">Transcription regulation</keyword>
<dbReference type="InterPro" id="IPR009057">
    <property type="entry name" value="Homeodomain-like_sf"/>
</dbReference>
<keyword evidence="2" id="KW-0238">DNA-binding</keyword>
<dbReference type="InterPro" id="IPR018060">
    <property type="entry name" value="HTH_AraC"/>
</dbReference>
<comment type="caution">
    <text evidence="5">The sequence shown here is derived from an EMBL/GenBank/DDBJ whole genome shotgun (WGS) entry which is preliminary data.</text>
</comment>
<evidence type="ECO:0000259" key="4">
    <source>
        <dbReference type="PROSITE" id="PS01124"/>
    </source>
</evidence>